<evidence type="ECO:0000313" key="1">
    <source>
        <dbReference type="EMBL" id="SHG82645.1"/>
    </source>
</evidence>
<proteinExistence type="predicted"/>
<reference evidence="1 2" key="1">
    <citation type="submission" date="2016-11" db="EMBL/GenBank/DDBJ databases">
        <authorList>
            <person name="Jaros S."/>
            <person name="Januszkiewicz K."/>
            <person name="Wedrychowicz H."/>
        </authorList>
    </citation>
    <scope>NUCLEOTIDE SEQUENCE [LARGE SCALE GENOMIC DNA]</scope>
    <source>
        <strain evidence="1 2">DSM 6792</strain>
    </source>
</reference>
<dbReference type="AlphaFoldDB" id="A0A1M5MZL6"/>
<accession>A0A1M5MZL6</accession>
<dbReference type="EMBL" id="FQWH01000004">
    <property type="protein sequence ID" value="SHG82645.1"/>
    <property type="molecule type" value="Genomic_DNA"/>
</dbReference>
<dbReference type="Proteomes" id="UP000184112">
    <property type="component" value="Unassembled WGS sequence"/>
</dbReference>
<dbReference type="RefSeq" id="WP_073409477.1">
    <property type="nucleotide sequence ID" value="NZ_FQWH01000004.1"/>
</dbReference>
<protein>
    <submittedName>
        <fullName evidence="1">Uncharacterized protein</fullName>
    </submittedName>
</protein>
<name>A0A1M5MZL6_FLAJO</name>
<evidence type="ECO:0000313" key="2">
    <source>
        <dbReference type="Proteomes" id="UP000184112"/>
    </source>
</evidence>
<sequence>MQFQELLQNLLSQKYRKPIVTKGDYKTRKSAALLDTDNGTFFNVSADFLFYFKDKNDNVWLTIPKELIINGKIYYPKPGDSFTNLGTTHYFTTKEAVIEMAYSYFKQFENPHYGIERVTNGMYFFENNGDKTDKYFVVFQKFKSSNHPQIEAYLSSN</sequence>
<gene>
    <name evidence="1" type="ORF">SAMN05444388_104366</name>
</gene>
<organism evidence="1 2">
    <name type="scientific">Flavobacterium johnsoniae</name>
    <name type="common">Cytophaga johnsonae</name>
    <dbReference type="NCBI Taxonomy" id="986"/>
    <lineage>
        <taxon>Bacteria</taxon>
        <taxon>Pseudomonadati</taxon>
        <taxon>Bacteroidota</taxon>
        <taxon>Flavobacteriia</taxon>
        <taxon>Flavobacteriales</taxon>
        <taxon>Flavobacteriaceae</taxon>
        <taxon>Flavobacterium</taxon>
    </lineage>
</organism>